<evidence type="ECO:0000259" key="5">
    <source>
        <dbReference type="PROSITE" id="PS51194"/>
    </source>
</evidence>
<dbReference type="InterPro" id="IPR014001">
    <property type="entry name" value="Helicase_ATP-bd"/>
</dbReference>
<dbReference type="RefSeq" id="WP_134697242.1">
    <property type="nucleotide sequence ID" value="NZ_QORJ01000066.1"/>
</dbReference>
<feature type="domain" description="Helicase C-terminal" evidence="5">
    <location>
        <begin position="1025"/>
        <end position="1181"/>
    </location>
</feature>
<dbReference type="SMART" id="SM00487">
    <property type="entry name" value="DEXDc"/>
    <property type="match status" value="1"/>
</dbReference>
<reference evidence="7 9" key="1">
    <citation type="submission" date="2018-06" db="EMBL/GenBank/DDBJ databases">
        <title>Occurrence of a novel blaKPC-2- and qnrS2- harbouring IncP6 plasmid from Aeromonas taiwanensis isolates recovered from the river sediments.</title>
        <authorList>
            <person name="Zheng B."/>
            <person name="Yu X."/>
            <person name="Xiao Y."/>
        </authorList>
    </citation>
    <scope>NUCLEOTIDE SEQUENCE [LARGE SCALE GENOMIC DNA]</scope>
    <source>
        <strain evidence="6 8">1713</strain>
        <strain evidence="7 9">198</strain>
    </source>
</reference>
<dbReference type="SUPFAM" id="SSF52540">
    <property type="entry name" value="P-loop containing nucleoside triphosphate hydrolases"/>
    <property type="match status" value="1"/>
</dbReference>
<evidence type="ECO:0000313" key="6">
    <source>
        <dbReference type="EMBL" id="TFF70835.1"/>
    </source>
</evidence>
<comment type="caution">
    <text evidence="7">The sequence shown here is derived from an EMBL/GenBank/DDBJ whole genome shotgun (WGS) entry which is preliminary data.</text>
</comment>
<evidence type="ECO:0000256" key="2">
    <source>
        <dbReference type="ARBA" id="ARBA00022840"/>
    </source>
</evidence>
<dbReference type="PROSITE" id="PS51192">
    <property type="entry name" value="HELICASE_ATP_BIND_1"/>
    <property type="match status" value="1"/>
</dbReference>
<dbReference type="Proteomes" id="UP000297720">
    <property type="component" value="Unassembled WGS sequence"/>
</dbReference>
<accession>A0A5F0K404</accession>
<dbReference type="PROSITE" id="PS51194">
    <property type="entry name" value="HELICASE_CTER"/>
    <property type="match status" value="1"/>
</dbReference>
<dbReference type="GO" id="GO:0006289">
    <property type="term" value="P:nucleotide-excision repair"/>
    <property type="evidence" value="ECO:0007669"/>
    <property type="project" value="TreeGrafter"/>
</dbReference>
<evidence type="ECO:0000313" key="8">
    <source>
        <dbReference type="Proteomes" id="UP000297720"/>
    </source>
</evidence>
<dbReference type="InterPro" id="IPR018973">
    <property type="entry name" value="MZB"/>
</dbReference>
<dbReference type="GO" id="GO:0036297">
    <property type="term" value="P:interstrand cross-link repair"/>
    <property type="evidence" value="ECO:0007669"/>
    <property type="project" value="TreeGrafter"/>
</dbReference>
<keyword evidence="1" id="KW-0547">Nucleotide-binding</keyword>
<dbReference type="OrthoDB" id="9815222at2"/>
<dbReference type="Pfam" id="PF09369">
    <property type="entry name" value="MZB"/>
    <property type="match status" value="1"/>
</dbReference>
<evidence type="ECO:0000313" key="7">
    <source>
        <dbReference type="EMBL" id="TFF73814.1"/>
    </source>
</evidence>
<dbReference type="Gene3D" id="3.40.50.300">
    <property type="entry name" value="P-loop containing nucleotide triphosphate hydrolases"/>
    <property type="match status" value="2"/>
</dbReference>
<dbReference type="PANTHER" id="PTHR47957:SF3">
    <property type="entry name" value="ATP-DEPENDENT HELICASE HRQ1"/>
    <property type="match status" value="1"/>
</dbReference>
<dbReference type="EMBL" id="QORL01000067">
    <property type="protein sequence ID" value="TFF70835.1"/>
    <property type="molecule type" value="Genomic_DNA"/>
</dbReference>
<feature type="region of interest" description="Disordered" evidence="3">
    <location>
        <begin position="818"/>
        <end position="837"/>
    </location>
</feature>
<dbReference type="GO" id="GO:0005524">
    <property type="term" value="F:ATP binding"/>
    <property type="evidence" value="ECO:0007669"/>
    <property type="project" value="UniProtKB-KW"/>
</dbReference>
<protein>
    <submittedName>
        <fullName evidence="7">DUF1998 domain-containing protein</fullName>
    </submittedName>
</protein>
<organism evidence="7 9">
    <name type="scientific">Aeromonas taiwanensis</name>
    <dbReference type="NCBI Taxonomy" id="633417"/>
    <lineage>
        <taxon>Bacteria</taxon>
        <taxon>Pseudomonadati</taxon>
        <taxon>Pseudomonadota</taxon>
        <taxon>Gammaproteobacteria</taxon>
        <taxon>Aeromonadales</taxon>
        <taxon>Aeromonadaceae</taxon>
        <taxon>Aeromonas</taxon>
    </lineage>
</organism>
<dbReference type="SMART" id="SM00490">
    <property type="entry name" value="HELICc"/>
    <property type="match status" value="1"/>
</dbReference>
<evidence type="ECO:0000256" key="1">
    <source>
        <dbReference type="ARBA" id="ARBA00022741"/>
    </source>
</evidence>
<dbReference type="Pfam" id="PF00270">
    <property type="entry name" value="DEAD"/>
    <property type="match status" value="1"/>
</dbReference>
<dbReference type="GO" id="GO:0043138">
    <property type="term" value="F:3'-5' DNA helicase activity"/>
    <property type="evidence" value="ECO:0007669"/>
    <property type="project" value="TreeGrafter"/>
</dbReference>
<feature type="domain" description="Helicase ATP-binding" evidence="4">
    <location>
        <begin position="108"/>
        <end position="306"/>
    </location>
</feature>
<evidence type="ECO:0000259" key="4">
    <source>
        <dbReference type="PROSITE" id="PS51192"/>
    </source>
</evidence>
<dbReference type="InterPro" id="IPR027417">
    <property type="entry name" value="P-loop_NTPase"/>
</dbReference>
<dbReference type="EMBL" id="QORK01000067">
    <property type="protein sequence ID" value="TFF73814.1"/>
    <property type="molecule type" value="Genomic_DNA"/>
</dbReference>
<proteinExistence type="predicted"/>
<dbReference type="InterPro" id="IPR001650">
    <property type="entry name" value="Helicase_C-like"/>
</dbReference>
<gene>
    <name evidence="6" type="ORF">DRM93_20870</name>
    <name evidence="7" type="ORF">DRM94_20870</name>
</gene>
<keyword evidence="8" id="KW-1185">Reference proteome</keyword>
<name>A0A5F0K404_9GAMM</name>
<dbReference type="GO" id="GO:0003676">
    <property type="term" value="F:nucleic acid binding"/>
    <property type="evidence" value="ECO:0007669"/>
    <property type="project" value="InterPro"/>
</dbReference>
<evidence type="ECO:0000256" key="3">
    <source>
        <dbReference type="SAM" id="MobiDB-lite"/>
    </source>
</evidence>
<dbReference type="Proteomes" id="UP000297914">
    <property type="component" value="Unassembled WGS sequence"/>
</dbReference>
<dbReference type="InterPro" id="IPR011545">
    <property type="entry name" value="DEAD/DEAH_box_helicase_dom"/>
</dbReference>
<evidence type="ECO:0000313" key="9">
    <source>
        <dbReference type="Proteomes" id="UP000297914"/>
    </source>
</evidence>
<sequence length="2084" mass="234354">MRFFRSLIEQSLERTREATLGVLGINHSGLRRHLSESMVSTLGDEGCFLAPPVFEHTFGWQEAELRLRDLQPEGLLSPSLLDTLANAPAYRFPKTARPYVHQLHAWRTLLNEPPRSAVITTGTGSGKTECFMVPILEDLIREHEHSEAALVGVRALFLYPLNALINSQQERLDAWTRNYGSNIRFCLYNGKTEERADKVRKEQHQKPNQILSRELLRKEPAPILMTNATMLEYMLVRQVDNPILEISRQQKSLRWIVLDEAHTYVGSQAAELSLLLRRVVQAFGRQSEQIRFVATSATIAGADAEERLKRYLADLAGIPIDQVEVIGGSRFWPDLAFDSPGKNIALPTISDIEPEAEVSPARFEALSQSNIARRLRHAVISSAKSLDLNDLVAEVADQLQGHSRIERQQEVLDWLDTMTGTHLADKQPPFLKLRVHLFQRMLHGLWACVDPRCSAKSSHLQDWPFGNAYVTQRARCECHAPVYELGFCDDCKKAPHLLGEVRNGELHQLSPYAGDEFALNHEGSNEDSPAEVATISSGGELLIIAPSQIAHEQAYFPFSLDLETQKLGALNAARNIEIVVAQENDCCCSQCGHASFGASDFLRKAYLGAPFYVANAVPTVLEFCPDPDKEDCQGRSPEELPGRGRKLITFTDSRQGTARMAVRMQQEAERSRLRGLVFETLRNAQAKQDHQRSELPAGYQQLLDYAAMLESINQYEAAKDTRAAAEALIPPPPSPVQIPWQAMAQTLSCTKDIEQFILRYNRYANPALFDGYEGGLTMARLLLAREFSRRPKNQNSTETLGLIKVGYQGLEKVTTPPPLWLDTRATPATGDANSPRTALTPEDWHDFLKVALDFYVRENTFIPMENKMRRWMGSRFSPKALYSPKSDVQESSAIRKWPQIKPGTPHRLIKLLELATGLNRTLNADADKINSWLEAAWKDLTNNAVGIIETSDIGHRLRLETLVFSLPTEGWVCPLTRRIFDTTFRGLTPYLPHKLLSQDYRCQKIQLPVLSALIPDGSPVPKQTQIRQLVANDPVIAQLRQESLWTDISDRTVEGGFYYRTAEHSAQQSAKRLDDYVEEFKRGDINVLNCSTTMEMGVDIGGISAVVMNNLPPHPANYLQRAGRAGRRSEARAIAYTLCKADPHNQRAFANPKWPFVTAIPAPSITLSSARIVQRHVNSLLLALFLRMHSSNNGDRTKLTLQWFFTSDDSPCQQFMAWIMACADEYQSAVKQLVKGTCLQGRSLSSITNESRLAFHDLQDRWLSEYRNINQKLHTASDGPYKKALELEKNRHENEYLLRSLASSAILPGYGFPTDVVNLKTYNVEDFVHEKHKTSVSREDSIYDNKEMPSRSLDIAIREYAPGAQVVIDGRVYRSAGVSLQWHADGQVNEAQKFDIAWFCPECGNTGVTENAYANNEGLRCSHCTTSIPINERRMVLRPGGFLTDFYEPTTNDVTSQKFIRVERPRIQLIGENIALPDQRCGFVRFGHEGSVFHHSSGEHEAGYAVCMACGRAESMLAIDQIPKELQPDKSHRPVGGLAGSRKDRDCSGETVKANLHLGYQIRTDVLEVFLRNPLTGEWLPDTSEGRLIATTLGVAMRDEIADQLGIASSEMGFSYRLDRDRDTRKGRSVIQLFDEVSGGAGFVLAGLQDISQLLTKAQERLHCKANCENVCSHCLASQDSRVEREELDRKLALRWLNESRLVEHLGLPATFSALQGARYCSVGPLRELSSAINTLDRRDLTASIMLCLHGDTVDWDLDHPRFRERVLTWAITEGLKVRLGISVSSQLRSEQKETLRLLASLGIDLIELQHETTRAPHVIAQLVSQAGVRSLYSSINTVGVPGSDWLQGDSDVVWATSKLMPAIVGNTIDYREWNQHSQGARIVEVTTQLDGTVKTLKKRLLTLINEQMPELATLIANDQPVGIDYSDRYLKSPWSLMLLSGFLALFRSEQLQSLTVQTLAPSGSQPSYLFSHDWMRVDDQQAILELWLKSQFDIQPSINVMNRPRDLLHCRVITVNWASGKTSKILLDQGMGYWRVRVPSRDQMNFDFSAPHHNQAMQMLEKYPYVAMQQNGDWPTYISCIIE</sequence>
<dbReference type="Pfam" id="PF00271">
    <property type="entry name" value="Helicase_C"/>
    <property type="match status" value="1"/>
</dbReference>
<keyword evidence="2" id="KW-0067">ATP-binding</keyword>
<dbReference type="PANTHER" id="PTHR47957">
    <property type="entry name" value="ATP-DEPENDENT HELICASE HRQ1"/>
    <property type="match status" value="1"/>
</dbReference>